<name>A0A1N6B0P1_9ACTN</name>
<dbReference type="EMBL" id="FSQT01000002">
    <property type="protein sequence ID" value="SIN39919.1"/>
    <property type="molecule type" value="Genomic_DNA"/>
</dbReference>
<dbReference type="PANTHER" id="PTHR24045">
    <property type="match status" value="1"/>
</dbReference>
<gene>
    <name evidence="11" type="ORF">SAMN04489832_6497</name>
</gene>
<evidence type="ECO:0000313" key="11">
    <source>
        <dbReference type="EMBL" id="SIN39919.1"/>
    </source>
</evidence>
<feature type="domain" description="Stealth protein CR3 conserved region 3" evidence="9">
    <location>
        <begin position="817"/>
        <end position="863"/>
    </location>
</feature>
<dbReference type="AlphaFoldDB" id="A0A1N6B0P1"/>
<keyword evidence="12" id="KW-1185">Reference proteome</keyword>
<feature type="domain" description="Stealth protein CR2 conserved region 2" evidence="6">
    <location>
        <begin position="666"/>
        <end position="771"/>
    </location>
</feature>
<dbReference type="SUPFAM" id="SSF53756">
    <property type="entry name" value="UDP-Glycosyltransferase/glycogen phosphorylase"/>
    <property type="match status" value="1"/>
</dbReference>
<dbReference type="Pfam" id="PF00534">
    <property type="entry name" value="Glycos_transf_1"/>
    <property type="match status" value="1"/>
</dbReference>
<evidence type="ECO:0000313" key="12">
    <source>
        <dbReference type="Proteomes" id="UP000185124"/>
    </source>
</evidence>
<feature type="domain" description="Glycosyl transferase family 1" evidence="5">
    <location>
        <begin position="208"/>
        <end position="361"/>
    </location>
</feature>
<reference evidence="12" key="1">
    <citation type="submission" date="2016-12" db="EMBL/GenBank/DDBJ databases">
        <authorList>
            <person name="Varghese N."/>
            <person name="Submissions S."/>
        </authorList>
    </citation>
    <scope>NUCLEOTIDE SEQUENCE [LARGE SCALE GENOMIC DNA]</scope>
    <source>
        <strain evidence="12">DSM 45599</strain>
    </source>
</reference>
<dbReference type="RefSeq" id="WP_074318116.1">
    <property type="nucleotide sequence ID" value="NZ_FSQT01000002.1"/>
</dbReference>
<keyword evidence="2" id="KW-0328">Glycosyltransferase</keyword>
<feature type="domain" description="Stealth protein CR1 conserved region 1" evidence="8">
    <location>
        <begin position="626"/>
        <end position="653"/>
    </location>
</feature>
<dbReference type="GO" id="GO:0000271">
    <property type="term" value="P:polysaccharide biosynthetic process"/>
    <property type="evidence" value="ECO:0007669"/>
    <property type="project" value="UniProtKB-KW"/>
</dbReference>
<proteinExistence type="inferred from homology"/>
<dbReference type="Pfam" id="PF17102">
    <property type="entry name" value="Stealth_CR3"/>
    <property type="match status" value="1"/>
</dbReference>
<comment type="similarity">
    <text evidence="1">Belongs to the stealth family.</text>
</comment>
<evidence type="ECO:0000256" key="2">
    <source>
        <dbReference type="ARBA" id="ARBA00022676"/>
    </source>
</evidence>
<dbReference type="InterPro" id="IPR047141">
    <property type="entry name" value="Stealth"/>
</dbReference>
<accession>A0A1N6B0P1</accession>
<dbReference type="Pfam" id="PF17101">
    <property type="entry name" value="Stealth_CR1"/>
    <property type="match status" value="1"/>
</dbReference>
<feature type="domain" description="Stealth protein CR4 conserved region 4" evidence="10">
    <location>
        <begin position="893"/>
        <end position="939"/>
    </location>
</feature>
<dbReference type="InterPro" id="IPR001296">
    <property type="entry name" value="Glyco_trans_1"/>
</dbReference>
<protein>
    <submittedName>
        <fullName evidence="11">Stealth protein CR4, conserved region 4</fullName>
    </submittedName>
</protein>
<evidence type="ECO:0000259" key="9">
    <source>
        <dbReference type="Pfam" id="PF17102"/>
    </source>
</evidence>
<dbReference type="Proteomes" id="UP000185124">
    <property type="component" value="Unassembled WGS sequence"/>
</dbReference>
<dbReference type="InterPro" id="IPR021520">
    <property type="entry name" value="Stealth_CR2"/>
</dbReference>
<evidence type="ECO:0000256" key="4">
    <source>
        <dbReference type="ARBA" id="ARBA00023169"/>
    </source>
</evidence>
<keyword evidence="4" id="KW-0270">Exopolysaccharide synthesis</keyword>
<dbReference type="Pfam" id="PF11380">
    <property type="entry name" value="Stealth_CR2"/>
    <property type="match status" value="1"/>
</dbReference>
<dbReference type="Pfam" id="PF13439">
    <property type="entry name" value="Glyco_transf_4"/>
    <property type="match status" value="1"/>
</dbReference>
<organism evidence="11 12">
    <name type="scientific">Micromonospora cremea</name>
    <dbReference type="NCBI Taxonomy" id="709881"/>
    <lineage>
        <taxon>Bacteria</taxon>
        <taxon>Bacillati</taxon>
        <taxon>Actinomycetota</taxon>
        <taxon>Actinomycetes</taxon>
        <taxon>Micromonosporales</taxon>
        <taxon>Micromonosporaceae</taxon>
        <taxon>Micromonospora</taxon>
    </lineage>
</organism>
<dbReference type="OrthoDB" id="570545at2"/>
<dbReference type="InterPro" id="IPR031357">
    <property type="entry name" value="Stealth_CR3"/>
</dbReference>
<feature type="domain" description="Glycosyltransferase subfamily 4-like N-terminal" evidence="7">
    <location>
        <begin position="13"/>
        <end position="196"/>
    </location>
</feature>
<dbReference type="InterPro" id="IPR031358">
    <property type="entry name" value="Stealth_CR1"/>
</dbReference>
<dbReference type="GO" id="GO:0016772">
    <property type="term" value="F:transferase activity, transferring phosphorus-containing groups"/>
    <property type="evidence" value="ECO:0007669"/>
    <property type="project" value="InterPro"/>
</dbReference>
<dbReference type="InterPro" id="IPR028098">
    <property type="entry name" value="Glyco_trans_4-like_N"/>
</dbReference>
<evidence type="ECO:0000259" key="5">
    <source>
        <dbReference type="Pfam" id="PF00534"/>
    </source>
</evidence>
<evidence type="ECO:0000259" key="6">
    <source>
        <dbReference type="Pfam" id="PF11380"/>
    </source>
</evidence>
<evidence type="ECO:0000259" key="7">
    <source>
        <dbReference type="Pfam" id="PF13439"/>
    </source>
</evidence>
<dbReference type="GO" id="GO:0016757">
    <property type="term" value="F:glycosyltransferase activity"/>
    <property type="evidence" value="ECO:0007669"/>
    <property type="project" value="UniProtKB-KW"/>
</dbReference>
<dbReference type="CDD" id="cd03820">
    <property type="entry name" value="GT4_AmsD-like"/>
    <property type="match status" value="1"/>
</dbReference>
<evidence type="ECO:0000256" key="3">
    <source>
        <dbReference type="ARBA" id="ARBA00022679"/>
    </source>
</evidence>
<evidence type="ECO:0000259" key="10">
    <source>
        <dbReference type="Pfam" id="PF17103"/>
    </source>
</evidence>
<keyword evidence="3" id="KW-0808">Transferase</keyword>
<sequence length="945" mass="104062">MKITFLLLTADAMGGTERAILTQADHLARRHTVEVISVYRTSDEGFFQADERVRMRYLVDLTGPAPRPTRPTSVDDEAYAALYRSPSRLMPARWEKQGSRLADLEIDRALRSLDTDVLVSSSPALMAMATTLAPPSVVTVHQEHRPSQLRGGTGEPLFQFAPRLDALVVLTDRTRDWFVDTFASSCPRIEVIQNSIPDGFRPRSTLRNPVVSVAGRMVPEKRIDHAIRAFRTVADTYPEWTLRIFGDGPLLGEMRGLAADLGLSDNVQVLGPTSRMVEEWSKTSIALLSSRDGEALPLVLLEAFAAGVPAVAYDIQTGPAEIITHGANGFLVSSGDIDGLADAMMRLIADDRLRQDFGASALRAAEDYRIDPIMHRWEQLYADLIAGRAEGEQARADRLAAWIGRTGGAGFAPAAPRPAQVTSGLDVAAVEERIQETVAGLVRSGGRLSVVRDDLTPADAAHENFTAVTDLLWRHGISYWVARDHGVRHRVVVAPEHRDAVFAALAEEFSAAPFYAETLTTGAKVTAVTLAACLTSESRAAEAIGLRLFQPVVSSSRTLRYGPALGCDVEFWTPSQDGSALVATRPTLLGPSVPVAAMTPATLTVRGREHPTIEPFTHRLVSDVDFPVDVVYTWVDGDDPQWRAAKDRVLAELGREPLAAADGSARFRDRDELRYSLRSIDMYAPWVRNIYVVTAGQTPTWLDTDHPRVSVVDHRELFGGRGTLPTFNSHAIESQLHHIDGLAEQFIYFNDDFFLGRPIRPTLFFDPTGLAKFFLSPTPIPMLDVAAEDDFNFSAAKNNRQLIRNAFGRTLTHGLLHAPYAMTRSVANDLDRQFADDVKLTAASQLRSHSDVSVASSLHHYVGYLTGRSVPGSIRMSYVNTGEPLEHPQLTQIMTTRSYDSFCLNDTHHGHLDAAEQGRIVMTFLESYFPVASQFERGSIRNRAR</sequence>
<dbReference type="InterPro" id="IPR031356">
    <property type="entry name" value="Stealth_CR4"/>
</dbReference>
<dbReference type="STRING" id="709881.SAMN04489832_6497"/>
<evidence type="ECO:0000259" key="8">
    <source>
        <dbReference type="Pfam" id="PF17101"/>
    </source>
</evidence>
<dbReference type="PANTHER" id="PTHR24045:SF0">
    <property type="entry name" value="N-ACETYLGLUCOSAMINE-1-PHOSPHOTRANSFERASE SUBUNITS ALPHA_BETA"/>
    <property type="match status" value="1"/>
</dbReference>
<dbReference type="Pfam" id="PF17103">
    <property type="entry name" value="Stealth_CR4"/>
    <property type="match status" value="1"/>
</dbReference>
<dbReference type="Gene3D" id="3.40.50.2000">
    <property type="entry name" value="Glycogen Phosphorylase B"/>
    <property type="match status" value="2"/>
</dbReference>
<evidence type="ECO:0000256" key="1">
    <source>
        <dbReference type="ARBA" id="ARBA00007583"/>
    </source>
</evidence>